<evidence type="ECO:0000256" key="4">
    <source>
        <dbReference type="ARBA" id="ARBA00022645"/>
    </source>
</evidence>
<feature type="region of interest" description="Disordered" evidence="15">
    <location>
        <begin position="670"/>
        <end position="740"/>
    </location>
</feature>
<sequence length="740" mass="81430">MSDWFFKQGGRDRIIDWLSIDSKIDSMMSETWVRICDSWNSASSFFARFRLTGWKRLFNELACECLTLATGGFILLYALALPAFMEFSEESFLTGQYSVKFLDRDGNEIGKRGILHNDAVPLEEIPDPVIKATLATEDRRFFEHFGVDFQGTLRALIENLRADAVVQGGSTLTQQLAKNLFLSPERSIQRKLKEVFLAFLLESRFTKREILKLYLDRAYMGGGAFGVEAASQFYFGKSVRDVNLAEAALLGGLFKAPTSYAPHINLAASRARTNEVLSNLVEAGFYTAGQVYDARLHPAKIVEHNDPSSPDWFLDWAFEEVQRIAKGKGEFVLTARTTVDLNLQRAAEEALTSTIRREGRHNRVKSGALVSMETDGAVRAIVGGVDYGASQFNRATAARRQPGSSFKPYVYLLALENGYKPNTMVRDSSRSCGNWTPKNYSGGYGSGRRVPLSYALAKSYNTTAVDLSLKFGRDNLLEVVNRLGVTGVTKSCSMALGDGGVTVLEHTGGYATFANGGRLVRPYGILEIVNSRGELVYSRERDEPEPPRVIEQSVAEDLNRMLQEVVEAGTGGRARLDFTNAVGKTGTSSSYRDAWFMGFTGKYVTGVWLGNDDFRPTNRVTGGSLPAETWHAYMSVAHTDMNIPTIPGLRPHPVQVAERQRLAELASAEGSFANSDAQKPSNTASLMPGKTRDVLKQVSTAMRKASGQEPAEGPPGEKEAQPKSDLGRRAEAGAPLRSRP</sequence>
<dbReference type="OrthoDB" id="9766909at2"/>
<evidence type="ECO:0000256" key="15">
    <source>
        <dbReference type="SAM" id="MobiDB-lite"/>
    </source>
</evidence>
<dbReference type="InterPro" id="IPR001460">
    <property type="entry name" value="PCN-bd_Tpept"/>
</dbReference>
<dbReference type="Pfam" id="PF00905">
    <property type="entry name" value="Transpeptidase"/>
    <property type="match status" value="1"/>
</dbReference>
<comment type="similarity">
    <text evidence="2">In the C-terminal section; belongs to the transpeptidase family.</text>
</comment>
<feature type="compositionally biased region" description="Polar residues" evidence="15">
    <location>
        <begin position="672"/>
        <end position="685"/>
    </location>
</feature>
<dbReference type="Pfam" id="PF00912">
    <property type="entry name" value="Transgly"/>
    <property type="match status" value="1"/>
</dbReference>
<dbReference type="FunFam" id="1.10.3810.10:FF:000001">
    <property type="entry name" value="Penicillin-binding protein 1A"/>
    <property type="match status" value="1"/>
</dbReference>
<protein>
    <submittedName>
        <fullName evidence="19">Penicillin-binding protein</fullName>
    </submittedName>
</protein>
<feature type="domain" description="Glycosyl transferase family 51" evidence="18">
    <location>
        <begin position="116"/>
        <end position="280"/>
    </location>
</feature>
<evidence type="ECO:0000256" key="7">
    <source>
        <dbReference type="ARBA" id="ARBA00022679"/>
    </source>
</evidence>
<comment type="pathway">
    <text evidence="1">Cell wall biogenesis; peptidoglycan biosynthesis.</text>
</comment>
<evidence type="ECO:0000256" key="12">
    <source>
        <dbReference type="ARBA" id="ARBA00023316"/>
    </source>
</evidence>
<dbReference type="GO" id="GO:0008360">
    <property type="term" value="P:regulation of cell shape"/>
    <property type="evidence" value="ECO:0007669"/>
    <property type="project" value="UniProtKB-KW"/>
</dbReference>
<proteinExistence type="inferred from homology"/>
<evidence type="ECO:0000256" key="3">
    <source>
        <dbReference type="ARBA" id="ARBA00007739"/>
    </source>
</evidence>
<evidence type="ECO:0000256" key="16">
    <source>
        <dbReference type="SAM" id="Phobius"/>
    </source>
</evidence>
<keyword evidence="16" id="KW-1133">Transmembrane helix</keyword>
<dbReference type="PANTHER" id="PTHR32282:SF33">
    <property type="entry name" value="PEPTIDOGLYCAN GLYCOSYLTRANSFERASE"/>
    <property type="match status" value="1"/>
</dbReference>
<evidence type="ECO:0000256" key="13">
    <source>
        <dbReference type="ARBA" id="ARBA00034000"/>
    </source>
</evidence>
<evidence type="ECO:0000256" key="11">
    <source>
        <dbReference type="ARBA" id="ARBA00023268"/>
    </source>
</evidence>
<evidence type="ECO:0000313" key="19">
    <source>
        <dbReference type="EMBL" id="CPR22032.1"/>
    </source>
</evidence>
<dbReference type="GO" id="GO:0009252">
    <property type="term" value="P:peptidoglycan biosynthetic process"/>
    <property type="evidence" value="ECO:0007669"/>
    <property type="project" value="UniProtKB-UniPathway"/>
</dbReference>
<evidence type="ECO:0000256" key="9">
    <source>
        <dbReference type="ARBA" id="ARBA00022960"/>
    </source>
</evidence>
<dbReference type="InterPro" id="IPR023346">
    <property type="entry name" value="Lysozyme-like_dom_sf"/>
</dbReference>
<keyword evidence="5" id="KW-0645">Protease</keyword>
<evidence type="ECO:0000256" key="1">
    <source>
        <dbReference type="ARBA" id="ARBA00004752"/>
    </source>
</evidence>
<dbReference type="EMBL" id="LN829119">
    <property type="protein sequence ID" value="CPR22032.1"/>
    <property type="molecule type" value="Genomic_DNA"/>
</dbReference>
<evidence type="ECO:0000313" key="20">
    <source>
        <dbReference type="Proteomes" id="UP000033187"/>
    </source>
</evidence>
<reference evidence="20" key="1">
    <citation type="submission" date="2015-02" db="EMBL/GenBank/DDBJ databases">
        <authorList>
            <person name="Chooi Y.-H."/>
        </authorList>
    </citation>
    <scope>NUCLEOTIDE SEQUENCE [LARGE SCALE GENOMIC DNA]</scope>
    <source>
        <strain evidence="20">strain Y</strain>
    </source>
</reference>
<keyword evidence="11" id="KW-0511">Multifunctional enzyme</keyword>
<dbReference type="GO" id="GO:0071555">
    <property type="term" value="P:cell wall organization"/>
    <property type="evidence" value="ECO:0007669"/>
    <property type="project" value="UniProtKB-KW"/>
</dbReference>
<dbReference type="Gene3D" id="1.10.3810.10">
    <property type="entry name" value="Biosynthetic peptidoglycan transglycosylase-like"/>
    <property type="match status" value="1"/>
</dbReference>
<dbReference type="InterPro" id="IPR012338">
    <property type="entry name" value="Beta-lactam/transpept-like"/>
</dbReference>
<keyword evidence="16" id="KW-0472">Membrane</keyword>
<comment type="catalytic activity">
    <reaction evidence="14">
        <text>[GlcNAc-(1-&gt;4)-Mur2Ac(oyl-L-Ala-gamma-D-Glu-L-Lys-D-Ala-D-Ala)](n)-di-trans,octa-cis-undecaprenyl diphosphate + beta-D-GlcNAc-(1-&gt;4)-Mur2Ac(oyl-L-Ala-gamma-D-Glu-L-Lys-D-Ala-D-Ala)-di-trans,octa-cis-undecaprenyl diphosphate = [GlcNAc-(1-&gt;4)-Mur2Ac(oyl-L-Ala-gamma-D-Glu-L-Lys-D-Ala-D-Ala)](n+1)-di-trans,octa-cis-undecaprenyl diphosphate + di-trans,octa-cis-undecaprenyl diphosphate + H(+)</text>
        <dbReference type="Rhea" id="RHEA:23708"/>
        <dbReference type="Rhea" id="RHEA-COMP:9602"/>
        <dbReference type="Rhea" id="RHEA-COMP:9603"/>
        <dbReference type="ChEBI" id="CHEBI:15378"/>
        <dbReference type="ChEBI" id="CHEBI:58405"/>
        <dbReference type="ChEBI" id="CHEBI:60033"/>
        <dbReference type="ChEBI" id="CHEBI:78435"/>
        <dbReference type="EC" id="2.4.99.28"/>
    </reaction>
</comment>
<dbReference type="InterPro" id="IPR050396">
    <property type="entry name" value="Glycosyltr_51/Transpeptidase"/>
</dbReference>
<dbReference type="GO" id="GO:0009002">
    <property type="term" value="F:serine-type D-Ala-D-Ala carboxypeptidase activity"/>
    <property type="evidence" value="ECO:0007669"/>
    <property type="project" value="UniProtKB-EC"/>
</dbReference>
<dbReference type="InterPro" id="IPR001264">
    <property type="entry name" value="Glyco_trans_51"/>
</dbReference>
<evidence type="ECO:0000256" key="5">
    <source>
        <dbReference type="ARBA" id="ARBA00022670"/>
    </source>
</evidence>
<keyword evidence="16" id="KW-0812">Transmembrane</keyword>
<dbReference type="GO" id="GO:0008658">
    <property type="term" value="F:penicillin binding"/>
    <property type="evidence" value="ECO:0007669"/>
    <property type="project" value="InterPro"/>
</dbReference>
<gene>
    <name evidence="19" type="ORF">YBN1229_v1_3465</name>
</gene>
<keyword evidence="8" id="KW-0378">Hydrolase</keyword>
<name>A0A0D6JK21_9HYPH</name>
<evidence type="ECO:0000256" key="2">
    <source>
        <dbReference type="ARBA" id="ARBA00007090"/>
    </source>
</evidence>
<keyword evidence="6" id="KW-0328">Glycosyltransferase</keyword>
<keyword evidence="9" id="KW-0133">Cell shape</keyword>
<comment type="catalytic activity">
    <reaction evidence="13">
        <text>Preferential cleavage: (Ac)2-L-Lys-D-Ala-|-D-Ala. Also transpeptidation of peptidyl-alanyl moieties that are N-acyl substituents of D-alanine.</text>
        <dbReference type="EC" id="3.4.16.4"/>
    </reaction>
</comment>
<keyword evidence="12" id="KW-0961">Cell wall biogenesis/degradation</keyword>
<dbReference type="GO" id="GO:0006508">
    <property type="term" value="P:proteolysis"/>
    <property type="evidence" value="ECO:0007669"/>
    <property type="project" value="UniProtKB-KW"/>
</dbReference>
<dbReference type="Proteomes" id="UP000033187">
    <property type="component" value="Chromosome 1"/>
</dbReference>
<evidence type="ECO:0000256" key="8">
    <source>
        <dbReference type="ARBA" id="ARBA00022801"/>
    </source>
</evidence>
<evidence type="ECO:0000256" key="14">
    <source>
        <dbReference type="ARBA" id="ARBA00049902"/>
    </source>
</evidence>
<keyword evidence="20" id="KW-1185">Reference proteome</keyword>
<dbReference type="Gene3D" id="3.40.710.10">
    <property type="entry name" value="DD-peptidase/beta-lactamase superfamily"/>
    <property type="match status" value="1"/>
</dbReference>
<dbReference type="InterPro" id="IPR036950">
    <property type="entry name" value="PBP_transglycosylase"/>
</dbReference>
<dbReference type="NCBIfam" id="TIGR02074">
    <property type="entry name" value="PBP_1a_fam"/>
    <property type="match status" value="1"/>
</dbReference>
<dbReference type="SUPFAM" id="SSF53955">
    <property type="entry name" value="Lysozyme-like"/>
    <property type="match status" value="1"/>
</dbReference>
<feature type="compositionally biased region" description="Basic and acidic residues" evidence="15">
    <location>
        <begin position="715"/>
        <end position="731"/>
    </location>
</feature>
<dbReference type="GO" id="GO:0008955">
    <property type="term" value="F:peptidoglycan glycosyltransferase activity"/>
    <property type="evidence" value="ECO:0007669"/>
    <property type="project" value="UniProtKB-EC"/>
</dbReference>
<comment type="similarity">
    <text evidence="3">In the N-terminal section; belongs to the glycosyltransferase 51 family.</text>
</comment>
<dbReference type="GO" id="GO:0030288">
    <property type="term" value="C:outer membrane-bounded periplasmic space"/>
    <property type="evidence" value="ECO:0007669"/>
    <property type="project" value="TreeGrafter"/>
</dbReference>
<organism evidence="19 20">
    <name type="scientific">Candidatus Filomicrobium marinum</name>
    <dbReference type="NCBI Taxonomy" id="1608628"/>
    <lineage>
        <taxon>Bacteria</taxon>
        <taxon>Pseudomonadati</taxon>
        <taxon>Pseudomonadota</taxon>
        <taxon>Alphaproteobacteria</taxon>
        <taxon>Hyphomicrobiales</taxon>
        <taxon>Hyphomicrobiaceae</taxon>
        <taxon>Filomicrobium</taxon>
    </lineage>
</organism>
<keyword evidence="7" id="KW-0808">Transferase</keyword>
<feature type="transmembrane region" description="Helical" evidence="16">
    <location>
        <begin position="65"/>
        <end position="85"/>
    </location>
</feature>
<dbReference type="KEGG" id="fiy:BN1229_v1_3465"/>
<dbReference type="UniPathway" id="UPA00219"/>
<dbReference type="AlphaFoldDB" id="A0A0D6JK21"/>
<evidence type="ECO:0000259" key="18">
    <source>
        <dbReference type="Pfam" id="PF00912"/>
    </source>
</evidence>
<dbReference type="SUPFAM" id="SSF56601">
    <property type="entry name" value="beta-lactamase/transpeptidase-like"/>
    <property type="match status" value="1"/>
</dbReference>
<dbReference type="RefSeq" id="WP_076605318.1">
    <property type="nucleotide sequence ID" value="NZ_LN829118.1"/>
</dbReference>
<evidence type="ECO:0000256" key="6">
    <source>
        <dbReference type="ARBA" id="ARBA00022676"/>
    </source>
</evidence>
<keyword evidence="10" id="KW-0573">Peptidoglycan synthesis</keyword>
<dbReference type="PANTHER" id="PTHR32282">
    <property type="entry name" value="BINDING PROTEIN TRANSPEPTIDASE, PUTATIVE-RELATED"/>
    <property type="match status" value="1"/>
</dbReference>
<dbReference type="KEGG" id="fil:BN1229_v1_2450"/>
<evidence type="ECO:0000259" key="17">
    <source>
        <dbReference type="Pfam" id="PF00905"/>
    </source>
</evidence>
<keyword evidence="4" id="KW-0121">Carboxypeptidase</keyword>
<accession>A0A0D6JK21</accession>
<evidence type="ECO:0000256" key="10">
    <source>
        <dbReference type="ARBA" id="ARBA00022984"/>
    </source>
</evidence>
<feature type="domain" description="Penicillin-binding protein transpeptidase" evidence="17">
    <location>
        <begin position="373"/>
        <end position="600"/>
    </location>
</feature>